<sequence>AICGYEKYMAEANGWDPCTDGAYRILSRYSLFGTSQRCRTKRILRLGGDMLVQRYKRSSGGELGRGLESGEIRTLRFFAKRARHDSGPLPTYSPYHPSTFDDIPIYSQLLAGTLYDQTGKKEMNPDVLIRDGKTGWRRGRGEEEEDGSREWRSGRACVPDFWSRSMIFPKRTNEGGGLRMAAMELDLAGGSRVARSHVSIESAAEEACANTAHKWVLTLK</sequence>
<name>A0A151XK36_9HYME</name>
<reference evidence="1 2" key="1">
    <citation type="submission" date="2015-09" db="EMBL/GenBank/DDBJ databases">
        <title>Trachymyrmex zeteki WGS genome.</title>
        <authorList>
            <person name="Nygaard S."/>
            <person name="Hu H."/>
            <person name="Boomsma J."/>
            <person name="Zhang G."/>
        </authorList>
    </citation>
    <scope>NUCLEOTIDE SEQUENCE [LARGE SCALE GENOMIC DNA]</scope>
    <source>
        <strain evidence="1">Tzet28-1</strain>
        <tissue evidence="1">Whole body</tissue>
    </source>
</reference>
<keyword evidence="2" id="KW-1185">Reference proteome</keyword>
<organism evidence="1 2">
    <name type="scientific">Mycetomoellerius zeteki</name>
    <dbReference type="NCBI Taxonomy" id="64791"/>
    <lineage>
        <taxon>Eukaryota</taxon>
        <taxon>Metazoa</taxon>
        <taxon>Ecdysozoa</taxon>
        <taxon>Arthropoda</taxon>
        <taxon>Hexapoda</taxon>
        <taxon>Insecta</taxon>
        <taxon>Pterygota</taxon>
        <taxon>Neoptera</taxon>
        <taxon>Endopterygota</taxon>
        <taxon>Hymenoptera</taxon>
        <taxon>Apocrita</taxon>
        <taxon>Aculeata</taxon>
        <taxon>Formicoidea</taxon>
        <taxon>Formicidae</taxon>
        <taxon>Myrmicinae</taxon>
        <taxon>Mycetomoellerius</taxon>
    </lineage>
</organism>
<protein>
    <submittedName>
        <fullName evidence="1">Uncharacterized protein</fullName>
    </submittedName>
</protein>
<dbReference type="AlphaFoldDB" id="A0A151XK36"/>
<feature type="non-terminal residue" evidence="1">
    <location>
        <position position="1"/>
    </location>
</feature>
<evidence type="ECO:0000313" key="1">
    <source>
        <dbReference type="EMBL" id="KYQ60782.1"/>
    </source>
</evidence>
<dbReference type="EMBL" id="KQ982038">
    <property type="protein sequence ID" value="KYQ60782.1"/>
    <property type="molecule type" value="Genomic_DNA"/>
</dbReference>
<proteinExistence type="predicted"/>
<evidence type="ECO:0000313" key="2">
    <source>
        <dbReference type="Proteomes" id="UP000075809"/>
    </source>
</evidence>
<dbReference type="Proteomes" id="UP000075809">
    <property type="component" value="Unassembled WGS sequence"/>
</dbReference>
<accession>A0A151XK36</accession>
<gene>
    <name evidence="1" type="ORF">ALC60_00149</name>
</gene>